<sequence>MACICCSVTTAMPLLYDLTTVFSRSQNIKRAEGYNPDRLYVDQLGVILAFSAATQFPAGVDVFWGSMKDITTFKEFLDMLDPKEVVFIVDRGLFSQDLIKDFSDEGINYVVPLRKNSQPINLRWLRRQEAFICRNRAVRWARRPFVFS</sequence>
<protein>
    <submittedName>
        <fullName evidence="2">Transposase</fullName>
    </submittedName>
</protein>
<dbReference type="Proteomes" id="UP001596383">
    <property type="component" value="Unassembled WGS sequence"/>
</dbReference>
<feature type="domain" description="Transposase IS4-like" evidence="1">
    <location>
        <begin position="30"/>
        <end position="126"/>
    </location>
</feature>
<gene>
    <name evidence="2" type="ORF">ACFQE6_17945</name>
</gene>
<dbReference type="Pfam" id="PF01609">
    <property type="entry name" value="DDE_Tnp_1"/>
    <property type="match status" value="1"/>
</dbReference>
<evidence type="ECO:0000313" key="3">
    <source>
        <dbReference type="Proteomes" id="UP001596383"/>
    </source>
</evidence>
<organism evidence="2 3">
    <name type="scientific">Natrinema soli</name>
    <dbReference type="NCBI Taxonomy" id="1930624"/>
    <lineage>
        <taxon>Archaea</taxon>
        <taxon>Methanobacteriati</taxon>
        <taxon>Methanobacteriota</taxon>
        <taxon>Stenosarchaea group</taxon>
        <taxon>Halobacteria</taxon>
        <taxon>Halobacteriales</taxon>
        <taxon>Natrialbaceae</taxon>
        <taxon>Natrinema</taxon>
    </lineage>
</organism>
<comment type="caution">
    <text evidence="2">The sequence shown here is derived from an EMBL/GenBank/DDBJ whole genome shotgun (WGS) entry which is preliminary data.</text>
</comment>
<evidence type="ECO:0000259" key="1">
    <source>
        <dbReference type="Pfam" id="PF01609"/>
    </source>
</evidence>
<evidence type="ECO:0000313" key="2">
    <source>
        <dbReference type="EMBL" id="MFC6766798.1"/>
    </source>
</evidence>
<proteinExistence type="predicted"/>
<dbReference type="EMBL" id="JBHSWV010000297">
    <property type="protein sequence ID" value="MFC6766798.1"/>
    <property type="molecule type" value="Genomic_DNA"/>
</dbReference>
<dbReference type="InterPro" id="IPR002559">
    <property type="entry name" value="Transposase_11"/>
</dbReference>
<accession>A0ABD5SP34</accession>
<dbReference type="RefSeq" id="WP_273739745.1">
    <property type="nucleotide sequence ID" value="NZ_JAQIVI010000297.1"/>
</dbReference>
<name>A0ABD5SP34_9EURY</name>
<dbReference type="AlphaFoldDB" id="A0ABD5SP34"/>
<keyword evidence="3" id="KW-1185">Reference proteome</keyword>
<reference evidence="2 3" key="1">
    <citation type="journal article" date="2019" name="Int. J. Syst. Evol. Microbiol.">
        <title>The Global Catalogue of Microorganisms (GCM) 10K type strain sequencing project: providing services to taxonomists for standard genome sequencing and annotation.</title>
        <authorList>
            <consortium name="The Broad Institute Genomics Platform"/>
            <consortium name="The Broad Institute Genome Sequencing Center for Infectious Disease"/>
            <person name="Wu L."/>
            <person name="Ma J."/>
        </authorList>
    </citation>
    <scope>NUCLEOTIDE SEQUENCE [LARGE SCALE GENOMIC DNA]</scope>
    <source>
        <strain evidence="2 3">LMG 29247</strain>
    </source>
</reference>